<evidence type="ECO:0000259" key="2">
    <source>
        <dbReference type="Pfam" id="PF09990"/>
    </source>
</evidence>
<feature type="transmembrane region" description="Helical" evidence="1">
    <location>
        <begin position="12"/>
        <end position="38"/>
    </location>
</feature>
<comment type="caution">
    <text evidence="3">The sequence shown here is derived from an EMBL/GenBank/DDBJ whole genome shotgun (WGS) entry which is preliminary data.</text>
</comment>
<proteinExistence type="predicted"/>
<feature type="transmembrane region" description="Helical" evidence="1">
    <location>
        <begin position="119"/>
        <end position="140"/>
    </location>
</feature>
<evidence type="ECO:0000313" key="4">
    <source>
        <dbReference type="Proteomes" id="UP000265614"/>
    </source>
</evidence>
<feature type="domain" description="DUF2231" evidence="2">
    <location>
        <begin position="7"/>
        <end position="154"/>
    </location>
</feature>
<dbReference type="Pfam" id="PF09990">
    <property type="entry name" value="DUF2231"/>
    <property type="match status" value="1"/>
</dbReference>
<dbReference type="EMBL" id="QZEZ01000001">
    <property type="protein sequence ID" value="RJK98110.1"/>
    <property type="molecule type" value="Genomic_DNA"/>
</dbReference>
<feature type="transmembrane region" description="Helical" evidence="1">
    <location>
        <begin position="95"/>
        <end position="112"/>
    </location>
</feature>
<dbReference type="RefSeq" id="WP_119949036.1">
    <property type="nucleotide sequence ID" value="NZ_QZEZ01000001.1"/>
</dbReference>
<feature type="transmembrane region" description="Helical" evidence="1">
    <location>
        <begin position="45"/>
        <end position="65"/>
    </location>
</feature>
<reference evidence="3 4" key="1">
    <citation type="submission" date="2018-09" db="EMBL/GenBank/DDBJ databases">
        <title>YIM 75000 draft genome.</title>
        <authorList>
            <person name="Tang S."/>
            <person name="Feng Y."/>
        </authorList>
    </citation>
    <scope>NUCLEOTIDE SEQUENCE [LARGE SCALE GENOMIC DNA]</scope>
    <source>
        <strain evidence="3 4">YIM 75000</strain>
    </source>
</reference>
<dbReference type="AlphaFoldDB" id="A0A3A3Z1I4"/>
<evidence type="ECO:0000256" key="1">
    <source>
        <dbReference type="SAM" id="Phobius"/>
    </source>
</evidence>
<protein>
    <recommendedName>
        <fullName evidence="2">DUF2231 domain-containing protein</fullName>
    </recommendedName>
</protein>
<keyword evidence="1" id="KW-0812">Transmembrane</keyword>
<name>A0A3A3Z1I4_9ACTN</name>
<keyword evidence="1" id="KW-0472">Membrane</keyword>
<keyword evidence="4" id="KW-1185">Reference proteome</keyword>
<evidence type="ECO:0000313" key="3">
    <source>
        <dbReference type="EMBL" id="RJK98110.1"/>
    </source>
</evidence>
<keyword evidence="1" id="KW-1133">Transmembrane helix</keyword>
<organism evidence="3 4">
    <name type="scientific">Vallicoccus soli</name>
    <dbReference type="NCBI Taxonomy" id="2339232"/>
    <lineage>
        <taxon>Bacteria</taxon>
        <taxon>Bacillati</taxon>
        <taxon>Actinomycetota</taxon>
        <taxon>Actinomycetes</taxon>
        <taxon>Motilibacterales</taxon>
        <taxon>Vallicoccaceae</taxon>
        <taxon>Vallicoccus</taxon>
    </lineage>
</organism>
<sequence length="157" mass="15779">MFDLVAGLPVHVLVVHLVVVGVPAAVLVSLAAAGAVLARPGAWRWLVPAALAVDAAVLVLAWVAAESGEALQVRLAALGNTLPEIQAHADLGETLQWYVLALLAAVALLAVLRGRAARPAVLAAAALVLVAGVASGVQVVRVGHSGATATWSYVAEG</sequence>
<dbReference type="Proteomes" id="UP000265614">
    <property type="component" value="Unassembled WGS sequence"/>
</dbReference>
<dbReference type="InterPro" id="IPR019251">
    <property type="entry name" value="DUF2231_TM"/>
</dbReference>
<accession>A0A3A3Z1I4</accession>
<gene>
    <name evidence="3" type="ORF">D5H78_04045</name>
</gene>